<keyword evidence="3" id="KW-1185">Reference proteome</keyword>
<feature type="domain" description="BTB" evidence="1">
    <location>
        <begin position="164"/>
        <end position="226"/>
    </location>
</feature>
<evidence type="ECO:0000313" key="3">
    <source>
        <dbReference type="Proteomes" id="UP000499080"/>
    </source>
</evidence>
<proteinExistence type="predicted"/>
<gene>
    <name evidence="2" type="primary">spopla_6</name>
    <name evidence="2" type="ORF">AVEN_133419_1</name>
</gene>
<dbReference type="Pfam" id="PF00651">
    <property type="entry name" value="BTB"/>
    <property type="match status" value="1"/>
</dbReference>
<dbReference type="AlphaFoldDB" id="A0A4Y2RDQ9"/>
<accession>A0A4Y2RDQ9</accession>
<organism evidence="2 3">
    <name type="scientific">Araneus ventricosus</name>
    <name type="common">Orbweaver spider</name>
    <name type="synonym">Epeira ventricosa</name>
    <dbReference type="NCBI Taxonomy" id="182803"/>
    <lineage>
        <taxon>Eukaryota</taxon>
        <taxon>Metazoa</taxon>
        <taxon>Ecdysozoa</taxon>
        <taxon>Arthropoda</taxon>
        <taxon>Chelicerata</taxon>
        <taxon>Arachnida</taxon>
        <taxon>Araneae</taxon>
        <taxon>Araneomorphae</taxon>
        <taxon>Entelegynae</taxon>
        <taxon>Araneoidea</taxon>
        <taxon>Araneidae</taxon>
        <taxon>Araneus</taxon>
    </lineage>
</organism>
<reference evidence="2 3" key="1">
    <citation type="journal article" date="2019" name="Sci. Rep.">
        <title>Orb-weaving spider Araneus ventricosus genome elucidates the spidroin gene catalogue.</title>
        <authorList>
            <person name="Kono N."/>
            <person name="Nakamura H."/>
            <person name="Ohtoshi R."/>
            <person name="Moran D.A.P."/>
            <person name="Shinohara A."/>
            <person name="Yoshida Y."/>
            <person name="Fujiwara M."/>
            <person name="Mori M."/>
            <person name="Tomita M."/>
            <person name="Arakawa K."/>
        </authorList>
    </citation>
    <scope>NUCLEOTIDE SEQUENCE [LARGE SCALE GENOMIC DNA]</scope>
</reference>
<dbReference type="Gene3D" id="1.25.40.420">
    <property type="match status" value="1"/>
</dbReference>
<evidence type="ECO:0000259" key="1">
    <source>
        <dbReference type="PROSITE" id="PS50097"/>
    </source>
</evidence>
<dbReference type="Proteomes" id="UP000499080">
    <property type="component" value="Unassembled WGS sequence"/>
</dbReference>
<dbReference type="SMART" id="SM00225">
    <property type="entry name" value="BTB"/>
    <property type="match status" value="1"/>
</dbReference>
<dbReference type="EMBL" id="BGPR01016706">
    <property type="protein sequence ID" value="GBN73887.1"/>
    <property type="molecule type" value="Genomic_DNA"/>
</dbReference>
<dbReference type="SUPFAM" id="SSF54695">
    <property type="entry name" value="POZ domain"/>
    <property type="match status" value="1"/>
</dbReference>
<name>A0A4Y2RDQ9_ARAVE</name>
<dbReference type="OrthoDB" id="6437200at2759"/>
<dbReference type="PROSITE" id="PS50097">
    <property type="entry name" value="BTB"/>
    <property type="match status" value="1"/>
</dbReference>
<dbReference type="PANTHER" id="PTHR24413">
    <property type="entry name" value="SPECKLE-TYPE POZ PROTEIN"/>
    <property type="match status" value="1"/>
</dbReference>
<dbReference type="InterPro" id="IPR000210">
    <property type="entry name" value="BTB/POZ_dom"/>
</dbReference>
<sequence length="335" mass="38350">MCAANDMTEFPFNWQLQRGNSIHEKKNRYISNFKINAEWNLICFWNSDHSRPDILEIRRNSTAGDMLVSGTFKLIRGQSCLLQRTFIQLIEAGFATTQIELEYSIGVNCYYKKGYQGSYSITGTLSIPAGVVQEEYAKGIPFESLMELSSDFERLLDPKVTYFADVNLKCGNVSFSAHKNILSVRSPVFAAMFTTEMKEKRENKVDISDISPHVLKTMLTYIYTGKTGELSVQSAGELLFAADMYQLQDLKRVCSDYLKSCVSVQNVLNSLVLGYLHDNDLKVFAMDFICNCCEEFEVLEKTMEWKNLREKRPSLAMDVLTRVITSKDEKLKRFK</sequence>
<protein>
    <submittedName>
        <fullName evidence="2">Speckle-type POZ protein-like A</fullName>
    </submittedName>
</protein>
<dbReference type="FunFam" id="3.30.710.10:FF:000159">
    <property type="entry name" value="Speckle-type POZ protein B"/>
    <property type="match status" value="1"/>
</dbReference>
<comment type="caution">
    <text evidence="2">The sequence shown here is derived from an EMBL/GenBank/DDBJ whole genome shotgun (WGS) entry which is preliminary data.</text>
</comment>
<dbReference type="InterPro" id="IPR011333">
    <property type="entry name" value="SKP1/BTB/POZ_sf"/>
</dbReference>
<evidence type="ECO:0000313" key="2">
    <source>
        <dbReference type="EMBL" id="GBN73887.1"/>
    </source>
</evidence>
<dbReference type="Gene3D" id="3.30.710.10">
    <property type="entry name" value="Potassium Channel Kv1.1, Chain A"/>
    <property type="match status" value="1"/>
</dbReference>